<organism evidence="2 3">
    <name type="scientific">Calicophoron daubneyi</name>
    <name type="common">Rumen fluke</name>
    <name type="synonym">Paramphistomum daubneyi</name>
    <dbReference type="NCBI Taxonomy" id="300641"/>
    <lineage>
        <taxon>Eukaryota</taxon>
        <taxon>Metazoa</taxon>
        <taxon>Spiralia</taxon>
        <taxon>Lophotrochozoa</taxon>
        <taxon>Platyhelminthes</taxon>
        <taxon>Trematoda</taxon>
        <taxon>Digenea</taxon>
        <taxon>Plagiorchiida</taxon>
        <taxon>Pronocephalata</taxon>
        <taxon>Paramphistomoidea</taxon>
        <taxon>Paramphistomidae</taxon>
        <taxon>Calicophoron</taxon>
    </lineage>
</organism>
<accession>A0AAV2TD46</accession>
<protein>
    <submittedName>
        <fullName evidence="2">Uncharacterized protein</fullName>
    </submittedName>
</protein>
<evidence type="ECO:0000313" key="2">
    <source>
        <dbReference type="EMBL" id="CAL5133994.1"/>
    </source>
</evidence>
<gene>
    <name evidence="2" type="ORF">CDAUBV1_LOCUS7211</name>
</gene>
<reference evidence="2" key="1">
    <citation type="submission" date="2024-06" db="EMBL/GenBank/DDBJ databases">
        <authorList>
            <person name="Liu X."/>
            <person name="Lenzi L."/>
            <person name="Haldenby T S."/>
            <person name="Uol C."/>
        </authorList>
    </citation>
    <scope>NUCLEOTIDE SEQUENCE</scope>
</reference>
<comment type="caution">
    <text evidence="2">The sequence shown here is derived from an EMBL/GenBank/DDBJ whole genome shotgun (WGS) entry which is preliminary data.</text>
</comment>
<name>A0AAV2TD46_CALDB</name>
<evidence type="ECO:0000256" key="1">
    <source>
        <dbReference type="SAM" id="MobiDB-lite"/>
    </source>
</evidence>
<feature type="compositionally biased region" description="Polar residues" evidence="1">
    <location>
        <begin position="68"/>
        <end position="77"/>
    </location>
</feature>
<feature type="compositionally biased region" description="Polar residues" evidence="1">
    <location>
        <begin position="91"/>
        <end position="105"/>
    </location>
</feature>
<proteinExistence type="predicted"/>
<dbReference type="Proteomes" id="UP001497525">
    <property type="component" value="Unassembled WGS sequence"/>
</dbReference>
<dbReference type="AlphaFoldDB" id="A0AAV2TD46"/>
<evidence type="ECO:0000313" key="3">
    <source>
        <dbReference type="Proteomes" id="UP001497525"/>
    </source>
</evidence>
<sequence length="149" mass="16253">MEAVKEEDSEWRAVVAMVDRDPVRRDTPVGTISPDSVIIRKNDDGGSYKPLTPLDIERSPATRLVDAPSSSPQTTGHLFQFSSQSPHPPSTATSRVASSELTTSPAHEATDAPPNSSHTSLRHILCWRQLDPNDKSSSQYPVSIFCLTV</sequence>
<feature type="region of interest" description="Disordered" evidence="1">
    <location>
        <begin position="20"/>
        <end position="118"/>
    </location>
</feature>
<dbReference type="EMBL" id="CAXLJL010000168">
    <property type="protein sequence ID" value="CAL5133994.1"/>
    <property type="molecule type" value="Genomic_DNA"/>
</dbReference>